<evidence type="ECO:0000256" key="6">
    <source>
        <dbReference type="ARBA" id="ARBA00022967"/>
    </source>
</evidence>
<evidence type="ECO:0000259" key="11">
    <source>
        <dbReference type="SMART" id="SM00382"/>
    </source>
</evidence>
<evidence type="ECO:0000256" key="2">
    <source>
        <dbReference type="ARBA" id="ARBA00008936"/>
    </source>
</evidence>
<dbReference type="SUPFAM" id="SSF47917">
    <property type="entry name" value="C-terminal domain of alpha and beta subunits of F1 ATP synthase"/>
    <property type="match status" value="1"/>
</dbReference>
<evidence type="ECO:0000256" key="9">
    <source>
        <dbReference type="ARBA" id="ARBA00023196"/>
    </source>
</evidence>
<dbReference type="InterPro" id="IPR024034">
    <property type="entry name" value="ATPase_F1/V1_b/a_C"/>
</dbReference>
<dbReference type="InterPro" id="IPR050053">
    <property type="entry name" value="ATPase_alpha/beta_chains"/>
</dbReference>
<dbReference type="PANTHER" id="PTHR15184">
    <property type="entry name" value="ATP SYNTHASE"/>
    <property type="match status" value="1"/>
</dbReference>
<comment type="subcellular location">
    <subcellularLocation>
        <location evidence="1">Membrane</location>
    </subcellularLocation>
</comment>
<dbReference type="Gene3D" id="3.40.50.300">
    <property type="entry name" value="P-loop containing nucleotide triphosphate hydrolases"/>
    <property type="match status" value="1"/>
</dbReference>
<dbReference type="PANTHER" id="PTHR15184:SF71">
    <property type="entry name" value="ATP SYNTHASE SUBUNIT BETA, MITOCHONDRIAL"/>
    <property type="match status" value="1"/>
</dbReference>
<protein>
    <submittedName>
        <fullName evidence="12">ATP synthase subunit beta</fullName>
    </submittedName>
</protein>
<evidence type="ECO:0000256" key="3">
    <source>
        <dbReference type="ARBA" id="ARBA00022448"/>
    </source>
</evidence>
<keyword evidence="7" id="KW-0406">Ion transport</keyword>
<dbReference type="InterPro" id="IPR027417">
    <property type="entry name" value="P-loop_NTPase"/>
</dbReference>
<evidence type="ECO:0000256" key="7">
    <source>
        <dbReference type="ARBA" id="ARBA00023065"/>
    </source>
</evidence>
<dbReference type="Pfam" id="PF00006">
    <property type="entry name" value="ATP-synt_ab"/>
    <property type="match status" value="1"/>
</dbReference>
<sequence length="449" mass="49859">MGKIISVFGQIVVVEIKKGSPSFGDVYINDGVKLVCYLTKSIKHYYFIVLDGERKIYRGLIVKKTSQKLSIPVGDELLGRVIDIFGQPQDGGSAIKTKEHAKVSKQEKFVLIPDQKIEILETGIKVVDFFAPLIKGGKLGLFGGAGVGKTVLLTEIMHNIFMDNSKTNKSISVFAGVGERTREGRELMEELAEKNVLDKTALIYGTMGDNAGKRFLSAFAAITIAEYFRDIKAKNVLFFIDNVFRFAQAGSELSTLTDTIPSEEGYQPTLTSEMAEFHERLRSGKSADICTIEAIYVPSDDLLDTAVNSIHPYLDSVVTLSRDVYQEGRFPSVDILNSSSSIFDPDIIGEKHYKAVIMAQRIIKKAEELERMVALVGESELSPDNQTLYRRSNLIKTYMTQPFEVVFAQTGKKGEKVPLATTIQDVEDIVNGKHDQKKPEDLMFIGSIK</sequence>
<dbReference type="Proteomes" id="UP000034778">
    <property type="component" value="Unassembled WGS sequence"/>
</dbReference>
<dbReference type="GO" id="GO:0046933">
    <property type="term" value="F:proton-transporting ATP synthase activity, rotational mechanism"/>
    <property type="evidence" value="ECO:0007669"/>
    <property type="project" value="TreeGrafter"/>
</dbReference>
<feature type="domain" description="AAA+ ATPase" evidence="11">
    <location>
        <begin position="135"/>
        <end position="378"/>
    </location>
</feature>
<name>A0A0F9ZHL6_9BACT</name>
<evidence type="ECO:0000313" key="13">
    <source>
        <dbReference type="Proteomes" id="UP000034778"/>
    </source>
</evidence>
<dbReference type="InterPro" id="IPR020003">
    <property type="entry name" value="ATPase_a/bsu_AS"/>
</dbReference>
<evidence type="ECO:0000313" key="12">
    <source>
        <dbReference type="EMBL" id="KKP43643.1"/>
    </source>
</evidence>
<dbReference type="AlphaFoldDB" id="A0A0F9ZHL6"/>
<keyword evidence="6" id="KW-1278">Translocase</keyword>
<evidence type="ECO:0000256" key="1">
    <source>
        <dbReference type="ARBA" id="ARBA00004370"/>
    </source>
</evidence>
<keyword evidence="10" id="KW-0066">ATP synthesis</keyword>
<evidence type="ECO:0000256" key="5">
    <source>
        <dbReference type="ARBA" id="ARBA00022840"/>
    </source>
</evidence>
<evidence type="ECO:0000256" key="10">
    <source>
        <dbReference type="ARBA" id="ARBA00023310"/>
    </source>
</evidence>
<dbReference type="GO" id="GO:0045259">
    <property type="term" value="C:proton-transporting ATP synthase complex"/>
    <property type="evidence" value="ECO:0007669"/>
    <property type="project" value="UniProtKB-KW"/>
</dbReference>
<comment type="caution">
    <text evidence="12">The sequence shown here is derived from an EMBL/GenBank/DDBJ whole genome shotgun (WGS) entry which is preliminary data.</text>
</comment>
<dbReference type="GO" id="GO:0005524">
    <property type="term" value="F:ATP binding"/>
    <property type="evidence" value="ECO:0007669"/>
    <property type="project" value="UniProtKB-KW"/>
</dbReference>
<organism evidence="12 13">
    <name type="scientific">Candidatus Woesebacteria bacterium GW2011_GWB1_33_22</name>
    <dbReference type="NCBI Taxonomy" id="1618566"/>
    <lineage>
        <taxon>Bacteria</taxon>
        <taxon>Candidatus Woeseibacteriota</taxon>
    </lineage>
</organism>
<dbReference type="InterPro" id="IPR055190">
    <property type="entry name" value="ATP-synt_VA_C"/>
</dbReference>
<dbReference type="Pfam" id="PF22919">
    <property type="entry name" value="ATP-synt_VA_C"/>
    <property type="match status" value="1"/>
</dbReference>
<dbReference type="PROSITE" id="PS00152">
    <property type="entry name" value="ATPASE_ALPHA_BETA"/>
    <property type="match status" value="1"/>
</dbReference>
<evidence type="ECO:0000256" key="8">
    <source>
        <dbReference type="ARBA" id="ARBA00023136"/>
    </source>
</evidence>
<keyword evidence="3" id="KW-0813">Transport</keyword>
<comment type="similarity">
    <text evidence="2">Belongs to the ATPase alpha/beta chains family.</text>
</comment>
<dbReference type="SMART" id="SM00382">
    <property type="entry name" value="AAA"/>
    <property type="match status" value="1"/>
</dbReference>
<dbReference type="STRING" id="1618566.UR35_C0018G0005"/>
<accession>A0A0F9ZHL6</accession>
<dbReference type="EMBL" id="LBOW01000018">
    <property type="protein sequence ID" value="KKP43643.1"/>
    <property type="molecule type" value="Genomic_DNA"/>
</dbReference>
<keyword evidence="9" id="KW-0139">CF(1)</keyword>
<keyword evidence="5" id="KW-0067">ATP-binding</keyword>
<dbReference type="PATRIC" id="fig|1618566.3.peg.987"/>
<dbReference type="Gene3D" id="1.10.1140.10">
    <property type="entry name" value="Bovine Mitochondrial F1-atpase, Atp Synthase Beta Chain, Chain D, domain 3"/>
    <property type="match status" value="1"/>
</dbReference>
<dbReference type="InterPro" id="IPR000194">
    <property type="entry name" value="ATPase_F1/V1/A1_a/bsu_nucl-bd"/>
</dbReference>
<dbReference type="InterPro" id="IPR003593">
    <property type="entry name" value="AAA+_ATPase"/>
</dbReference>
<keyword evidence="4" id="KW-0547">Nucleotide-binding</keyword>
<reference evidence="12 13" key="1">
    <citation type="journal article" date="2015" name="Nature">
        <title>rRNA introns, odd ribosomes, and small enigmatic genomes across a large radiation of phyla.</title>
        <authorList>
            <person name="Brown C.T."/>
            <person name="Hug L.A."/>
            <person name="Thomas B.C."/>
            <person name="Sharon I."/>
            <person name="Castelle C.J."/>
            <person name="Singh A."/>
            <person name="Wilkins M.J."/>
            <person name="Williams K.H."/>
            <person name="Banfield J.F."/>
        </authorList>
    </citation>
    <scope>NUCLEOTIDE SEQUENCE [LARGE SCALE GENOMIC DNA]</scope>
</reference>
<evidence type="ECO:0000256" key="4">
    <source>
        <dbReference type="ARBA" id="ARBA00022741"/>
    </source>
</evidence>
<gene>
    <name evidence="12" type="ORF">UR35_C0018G0005</name>
</gene>
<dbReference type="SUPFAM" id="SSF52540">
    <property type="entry name" value="P-loop containing nucleoside triphosphate hydrolases"/>
    <property type="match status" value="1"/>
</dbReference>
<keyword evidence="8" id="KW-0472">Membrane</keyword>
<proteinExistence type="inferred from homology"/>